<accession>A0A9N9W5U3</accession>
<dbReference type="EMBL" id="CABFOC020000007">
    <property type="protein sequence ID" value="CAH0045032.1"/>
    <property type="molecule type" value="Genomic_DNA"/>
</dbReference>
<evidence type="ECO:0000313" key="2">
    <source>
        <dbReference type="Proteomes" id="UP000775872"/>
    </source>
</evidence>
<sequence length="86" mass="9737">MVTIKDAEDDILKLAKTHLQEAGMQELINFRGLDCWNGGRLELPLLASEPTELNKGLSKFRGNTITRKLMALEQEEPDRDGRRSVN</sequence>
<dbReference type="AlphaFoldDB" id="A0A9N9W5U3"/>
<gene>
    <name evidence="1" type="ORF">CSOL1703_00010774</name>
</gene>
<reference evidence="2" key="1">
    <citation type="submission" date="2019-06" db="EMBL/GenBank/DDBJ databases">
        <authorList>
            <person name="Broberg M."/>
        </authorList>
    </citation>
    <scope>NUCLEOTIDE SEQUENCE [LARGE SCALE GENOMIC DNA]</scope>
</reference>
<organism evidence="1 2">
    <name type="scientific">Clonostachys solani</name>
    <dbReference type="NCBI Taxonomy" id="160281"/>
    <lineage>
        <taxon>Eukaryota</taxon>
        <taxon>Fungi</taxon>
        <taxon>Dikarya</taxon>
        <taxon>Ascomycota</taxon>
        <taxon>Pezizomycotina</taxon>
        <taxon>Sordariomycetes</taxon>
        <taxon>Hypocreomycetidae</taxon>
        <taxon>Hypocreales</taxon>
        <taxon>Bionectriaceae</taxon>
        <taxon>Clonostachys</taxon>
    </lineage>
</organism>
<proteinExistence type="predicted"/>
<comment type="caution">
    <text evidence="1">The sequence shown here is derived from an EMBL/GenBank/DDBJ whole genome shotgun (WGS) entry which is preliminary data.</text>
</comment>
<dbReference type="Proteomes" id="UP000775872">
    <property type="component" value="Unassembled WGS sequence"/>
</dbReference>
<protein>
    <submittedName>
        <fullName evidence="1">Uncharacterized protein</fullName>
    </submittedName>
</protein>
<reference evidence="1 2" key="2">
    <citation type="submission" date="2021-10" db="EMBL/GenBank/DDBJ databases">
        <authorList>
            <person name="Piombo E."/>
        </authorList>
    </citation>
    <scope>NUCLEOTIDE SEQUENCE [LARGE SCALE GENOMIC DNA]</scope>
</reference>
<name>A0A9N9W5U3_9HYPO</name>
<keyword evidence="2" id="KW-1185">Reference proteome</keyword>
<evidence type="ECO:0000313" key="1">
    <source>
        <dbReference type="EMBL" id="CAH0045032.1"/>
    </source>
</evidence>